<dbReference type="EMBL" id="SDMK01000002">
    <property type="protein sequence ID" value="RXS95370.1"/>
    <property type="molecule type" value="Genomic_DNA"/>
</dbReference>
<dbReference type="InterPro" id="IPR003010">
    <property type="entry name" value="C-N_Hydrolase"/>
</dbReference>
<keyword evidence="3 9" id="KW-1003">Cell membrane</keyword>
<protein>
    <recommendedName>
        <fullName evidence="9">Apolipoprotein N-acyltransferase</fullName>
        <shortName evidence="9">ALP N-acyltransferase</shortName>
        <ecNumber evidence="9">2.3.1.269</ecNumber>
    </recommendedName>
</protein>
<dbReference type="Proteomes" id="UP000290253">
    <property type="component" value="Unassembled WGS sequence"/>
</dbReference>
<accession>A0A4V1NVD3</accession>
<feature type="transmembrane region" description="Helical" evidence="9">
    <location>
        <begin position="223"/>
        <end position="242"/>
    </location>
</feature>
<comment type="caution">
    <text evidence="11">The sequence shown here is derived from an EMBL/GenBank/DDBJ whole genome shotgun (WGS) entry which is preliminary data.</text>
</comment>
<evidence type="ECO:0000256" key="6">
    <source>
        <dbReference type="ARBA" id="ARBA00022989"/>
    </source>
</evidence>
<comment type="function">
    <text evidence="9">Catalyzes the phospholipid dependent N-acylation of the N-terminal cysteine of apolipoprotein, the last step in lipoprotein maturation.</text>
</comment>
<comment type="pathway">
    <text evidence="9">Protein modification; lipoprotein biosynthesis (N-acyl transfer).</text>
</comment>
<evidence type="ECO:0000256" key="2">
    <source>
        <dbReference type="ARBA" id="ARBA00010065"/>
    </source>
</evidence>
<dbReference type="NCBIfam" id="TIGR00546">
    <property type="entry name" value="lnt"/>
    <property type="match status" value="1"/>
</dbReference>
<proteinExistence type="inferred from homology"/>
<comment type="similarity">
    <text evidence="2 9">Belongs to the CN hydrolase family. Apolipoprotein N-acyltransferase subfamily.</text>
</comment>
<evidence type="ECO:0000256" key="4">
    <source>
        <dbReference type="ARBA" id="ARBA00022679"/>
    </source>
</evidence>
<dbReference type="AlphaFoldDB" id="A0A4V1NVD3"/>
<dbReference type="CDD" id="cd07571">
    <property type="entry name" value="ALP_N-acyl_transferase"/>
    <property type="match status" value="1"/>
</dbReference>
<evidence type="ECO:0000256" key="7">
    <source>
        <dbReference type="ARBA" id="ARBA00023136"/>
    </source>
</evidence>
<feature type="transmembrane region" description="Helical" evidence="9">
    <location>
        <begin position="539"/>
        <end position="556"/>
    </location>
</feature>
<evidence type="ECO:0000256" key="9">
    <source>
        <dbReference type="HAMAP-Rule" id="MF_01148"/>
    </source>
</evidence>
<gene>
    <name evidence="9 11" type="primary">lnt</name>
    <name evidence="11" type="ORF">ESZ00_12370</name>
</gene>
<evidence type="ECO:0000256" key="5">
    <source>
        <dbReference type="ARBA" id="ARBA00022692"/>
    </source>
</evidence>
<dbReference type="Gene3D" id="3.60.110.10">
    <property type="entry name" value="Carbon-nitrogen hydrolase"/>
    <property type="match status" value="1"/>
</dbReference>
<evidence type="ECO:0000256" key="1">
    <source>
        <dbReference type="ARBA" id="ARBA00004651"/>
    </source>
</evidence>
<comment type="subcellular location">
    <subcellularLocation>
        <location evidence="1 9">Cell membrane</location>
        <topology evidence="1 9">Multi-pass membrane protein</topology>
    </subcellularLocation>
</comment>
<evidence type="ECO:0000313" key="12">
    <source>
        <dbReference type="Proteomes" id="UP000290253"/>
    </source>
</evidence>
<dbReference type="GO" id="GO:0042158">
    <property type="term" value="P:lipoprotein biosynthetic process"/>
    <property type="evidence" value="ECO:0007669"/>
    <property type="project" value="UniProtKB-UniRule"/>
</dbReference>
<evidence type="ECO:0000259" key="10">
    <source>
        <dbReference type="PROSITE" id="PS50263"/>
    </source>
</evidence>
<dbReference type="SUPFAM" id="SSF56317">
    <property type="entry name" value="Carbon-nitrogen hydrolase"/>
    <property type="match status" value="1"/>
</dbReference>
<dbReference type="GO" id="GO:0005886">
    <property type="term" value="C:plasma membrane"/>
    <property type="evidence" value="ECO:0007669"/>
    <property type="project" value="UniProtKB-SubCell"/>
</dbReference>
<dbReference type="PANTHER" id="PTHR38686:SF1">
    <property type="entry name" value="APOLIPOPROTEIN N-ACYLTRANSFERASE"/>
    <property type="match status" value="1"/>
</dbReference>
<evidence type="ECO:0000256" key="8">
    <source>
        <dbReference type="ARBA" id="ARBA00023315"/>
    </source>
</evidence>
<dbReference type="PROSITE" id="PS50263">
    <property type="entry name" value="CN_HYDROLASE"/>
    <property type="match status" value="1"/>
</dbReference>
<evidence type="ECO:0000313" key="11">
    <source>
        <dbReference type="EMBL" id="RXS95370.1"/>
    </source>
</evidence>
<name>A0A4V1NVD3_9BACT</name>
<feature type="transmembrane region" description="Helical" evidence="9">
    <location>
        <begin position="84"/>
        <end position="101"/>
    </location>
</feature>
<organism evidence="11 12">
    <name type="scientific">Silvibacterium dinghuense</name>
    <dbReference type="NCBI Taxonomy" id="1560006"/>
    <lineage>
        <taxon>Bacteria</taxon>
        <taxon>Pseudomonadati</taxon>
        <taxon>Acidobacteriota</taxon>
        <taxon>Terriglobia</taxon>
        <taxon>Terriglobales</taxon>
        <taxon>Acidobacteriaceae</taxon>
        <taxon>Silvibacterium</taxon>
    </lineage>
</organism>
<sequence>MAVATDTSKSSVPQALRRSGRWPSVTAVVLALLAACLLDLPFPIAGPLPPWRASFAWIALIPLIVAILRPAASGAAHFLRRSALTGYVCGIAWYALNSYWIERTMHLYGNVPVPGAIGILLLYALILGLYFALFGFLLALVRSVTRSIVPALGLAPFAWAAVELAASRVTCVPWDQFGYSQVDNLLLTRLAPFTGVYGISFVLVAVNAVLAAGFLVKPVRLRLALAAAGIAAAALLQAGTWMPVAPAKTEATAVLLQPDFSVDEDHDWPGTEWDQNIGRFLAQSSNTLTPYYTGMPSPAKTLHAAPAAPAPPISLIAWPEAPSPFEETDPRFLTAMHQLAANTHAGIIVGLPAADWATDSRGRQYVQYFNSATIFNTSGDRIGRYDKIHLVPWGEYIPFKDLFFFAHKLTRQAGNFTHGNHRSVYSLNGHRYGVFICYESIFADEVRHFADNGAEVFVNISDDGWYGDTSAPWQHLNMARMRAIENHRWLVRDTNTGVTSVIDPEGRLLTSAPRGIFTSLAVQYGFRNDVTFYTRHGDLFGYTCVIITLGVVLLLGKRRIRFQP</sequence>
<dbReference type="EC" id="2.3.1.269" evidence="9"/>
<dbReference type="UniPathway" id="UPA00666"/>
<keyword evidence="11" id="KW-0449">Lipoprotein</keyword>
<keyword evidence="4 9" id="KW-0808">Transferase</keyword>
<keyword evidence="7 9" id="KW-0472">Membrane</keyword>
<dbReference type="HAMAP" id="MF_01148">
    <property type="entry name" value="Lnt"/>
    <property type="match status" value="1"/>
</dbReference>
<comment type="catalytic activity">
    <reaction evidence="9">
        <text>N-terminal S-1,2-diacyl-sn-glyceryl-L-cysteinyl-[lipoprotein] + a glycerophospholipid = N-acyl-S-1,2-diacyl-sn-glyceryl-L-cysteinyl-[lipoprotein] + a 2-acyl-sn-glycero-3-phospholipid + H(+)</text>
        <dbReference type="Rhea" id="RHEA:48228"/>
        <dbReference type="Rhea" id="RHEA-COMP:14681"/>
        <dbReference type="Rhea" id="RHEA-COMP:14684"/>
        <dbReference type="ChEBI" id="CHEBI:15378"/>
        <dbReference type="ChEBI" id="CHEBI:136912"/>
        <dbReference type="ChEBI" id="CHEBI:140656"/>
        <dbReference type="ChEBI" id="CHEBI:140657"/>
        <dbReference type="ChEBI" id="CHEBI:140660"/>
        <dbReference type="EC" id="2.3.1.269"/>
    </reaction>
</comment>
<keyword evidence="6 9" id="KW-1133">Transmembrane helix</keyword>
<keyword evidence="5 9" id="KW-0812">Transmembrane</keyword>
<dbReference type="InterPro" id="IPR036526">
    <property type="entry name" value="C-N_Hydrolase_sf"/>
</dbReference>
<dbReference type="OrthoDB" id="9811121at2"/>
<feature type="domain" description="CN hydrolase" evidence="10">
    <location>
        <begin position="277"/>
        <end position="532"/>
    </location>
</feature>
<keyword evidence="8 9" id="KW-0012">Acyltransferase</keyword>
<dbReference type="GO" id="GO:0016410">
    <property type="term" value="F:N-acyltransferase activity"/>
    <property type="evidence" value="ECO:0007669"/>
    <property type="project" value="UniProtKB-UniRule"/>
</dbReference>
<feature type="transmembrane region" description="Helical" evidence="9">
    <location>
        <begin position="148"/>
        <end position="170"/>
    </location>
</feature>
<dbReference type="Pfam" id="PF00795">
    <property type="entry name" value="CN_hydrolase"/>
    <property type="match status" value="1"/>
</dbReference>
<feature type="transmembrane region" description="Helical" evidence="9">
    <location>
        <begin position="190"/>
        <end position="216"/>
    </location>
</feature>
<dbReference type="InterPro" id="IPR004563">
    <property type="entry name" value="Apolipo_AcylTrfase"/>
</dbReference>
<feature type="transmembrane region" description="Helical" evidence="9">
    <location>
        <begin position="21"/>
        <end position="42"/>
    </location>
</feature>
<dbReference type="Pfam" id="PF20154">
    <property type="entry name" value="LNT_N"/>
    <property type="match status" value="1"/>
</dbReference>
<feature type="transmembrane region" description="Helical" evidence="9">
    <location>
        <begin position="54"/>
        <end position="72"/>
    </location>
</feature>
<reference evidence="11 12" key="1">
    <citation type="journal article" date="2016" name="Int. J. Syst. Evol. Microbiol.">
        <title>Acidipila dinghuensis sp. nov., an acidobacterium isolated from forest soil.</title>
        <authorList>
            <person name="Jiang Y.W."/>
            <person name="Wang J."/>
            <person name="Chen M.H."/>
            <person name="Lv Y.Y."/>
            <person name="Qiu L.H."/>
        </authorList>
    </citation>
    <scope>NUCLEOTIDE SEQUENCE [LARGE SCALE GENOMIC DNA]</scope>
    <source>
        <strain evidence="11 12">DHOF10</strain>
    </source>
</reference>
<dbReference type="PANTHER" id="PTHR38686">
    <property type="entry name" value="APOLIPOPROTEIN N-ACYLTRANSFERASE"/>
    <property type="match status" value="1"/>
</dbReference>
<keyword evidence="12" id="KW-1185">Reference proteome</keyword>
<evidence type="ECO:0000256" key="3">
    <source>
        <dbReference type="ARBA" id="ARBA00022475"/>
    </source>
</evidence>
<feature type="transmembrane region" description="Helical" evidence="9">
    <location>
        <begin position="113"/>
        <end position="141"/>
    </location>
</feature>
<dbReference type="InterPro" id="IPR045378">
    <property type="entry name" value="LNT_N"/>
</dbReference>